<evidence type="ECO:0000256" key="1">
    <source>
        <dbReference type="SAM" id="Coils"/>
    </source>
</evidence>
<dbReference type="AlphaFoldDB" id="A0ABD1XFW3"/>
<sequence length="314" mass="35551">MPKARKPTRRAASRHPRNRRRGAGRGQEPPRMRGQPGPPPPTRVEKTLLDQLAKISRPEAMSGTVEEDQAVRDVVKDPALPCIVPGEPSEASMAQFSEQMIPQVPGLTIHAPAVDRIDELQVLCAAVASWAGELKQEVFEDRRTRGELLERANGAQAERDLAERKYELSVSPHPTLAELMDAMDHRVHHVKNDTATAQEARDKAWAEAKRVKEDLQRAVENHQQIMELKGAELRELRREHDLLTTPESPRATDLVQTLVETLRCAQGRVDGLQRQVEEKDKELERLKAELEKTNTDWQQKARDLEAEIYQVRTT</sequence>
<accession>A0ABD1XFW3</accession>
<name>A0ABD1XFW3_9MARC</name>
<proteinExistence type="predicted"/>
<protein>
    <submittedName>
        <fullName evidence="3">Uncharacterized protein</fullName>
    </submittedName>
</protein>
<feature type="coiled-coil region" evidence="1">
    <location>
        <begin position="208"/>
        <end position="307"/>
    </location>
</feature>
<keyword evidence="4" id="KW-1185">Reference proteome</keyword>
<evidence type="ECO:0000313" key="4">
    <source>
        <dbReference type="Proteomes" id="UP001605036"/>
    </source>
</evidence>
<organism evidence="3 4">
    <name type="scientific">Riccia fluitans</name>
    <dbReference type="NCBI Taxonomy" id="41844"/>
    <lineage>
        <taxon>Eukaryota</taxon>
        <taxon>Viridiplantae</taxon>
        <taxon>Streptophyta</taxon>
        <taxon>Embryophyta</taxon>
        <taxon>Marchantiophyta</taxon>
        <taxon>Marchantiopsida</taxon>
        <taxon>Marchantiidae</taxon>
        <taxon>Marchantiales</taxon>
        <taxon>Ricciaceae</taxon>
        <taxon>Riccia</taxon>
    </lineage>
</organism>
<dbReference type="EMBL" id="JBHFFA010000008">
    <property type="protein sequence ID" value="KAL2607832.1"/>
    <property type="molecule type" value="Genomic_DNA"/>
</dbReference>
<evidence type="ECO:0000256" key="2">
    <source>
        <dbReference type="SAM" id="MobiDB-lite"/>
    </source>
</evidence>
<dbReference type="Proteomes" id="UP001605036">
    <property type="component" value="Unassembled WGS sequence"/>
</dbReference>
<feature type="region of interest" description="Disordered" evidence="2">
    <location>
        <begin position="1"/>
        <end position="44"/>
    </location>
</feature>
<feature type="compositionally biased region" description="Low complexity" evidence="2">
    <location>
        <begin position="26"/>
        <end position="35"/>
    </location>
</feature>
<comment type="caution">
    <text evidence="3">The sequence shown here is derived from an EMBL/GenBank/DDBJ whole genome shotgun (WGS) entry which is preliminary data.</text>
</comment>
<reference evidence="3 4" key="1">
    <citation type="submission" date="2024-09" db="EMBL/GenBank/DDBJ databases">
        <title>Chromosome-scale assembly of Riccia fluitans.</title>
        <authorList>
            <person name="Paukszto L."/>
            <person name="Sawicki J."/>
            <person name="Karawczyk K."/>
            <person name="Piernik-Szablinska J."/>
            <person name="Szczecinska M."/>
            <person name="Mazdziarz M."/>
        </authorList>
    </citation>
    <scope>NUCLEOTIDE SEQUENCE [LARGE SCALE GENOMIC DNA]</scope>
    <source>
        <strain evidence="3">Rf_01</strain>
        <tissue evidence="3">Aerial parts of the thallus</tissue>
    </source>
</reference>
<gene>
    <name evidence="3" type="ORF">R1flu_026405</name>
</gene>
<evidence type="ECO:0000313" key="3">
    <source>
        <dbReference type="EMBL" id="KAL2607832.1"/>
    </source>
</evidence>
<feature type="compositionally biased region" description="Basic residues" evidence="2">
    <location>
        <begin position="1"/>
        <end position="23"/>
    </location>
</feature>
<keyword evidence="1" id="KW-0175">Coiled coil</keyword>